<protein>
    <submittedName>
        <fullName evidence="2">Uncharacterized protein</fullName>
    </submittedName>
</protein>
<keyword evidence="1" id="KW-0175">Coiled coil</keyword>
<accession>A0A0F9RY93</accession>
<gene>
    <name evidence="2" type="ORF">LCGC14_0538850</name>
</gene>
<evidence type="ECO:0000313" key="2">
    <source>
        <dbReference type="EMBL" id="KKN59794.1"/>
    </source>
</evidence>
<name>A0A0F9RY93_9ZZZZ</name>
<dbReference type="AlphaFoldDB" id="A0A0F9RY93"/>
<evidence type="ECO:0000256" key="1">
    <source>
        <dbReference type="SAM" id="Coils"/>
    </source>
</evidence>
<organism evidence="2">
    <name type="scientific">marine sediment metagenome</name>
    <dbReference type="NCBI Taxonomy" id="412755"/>
    <lineage>
        <taxon>unclassified sequences</taxon>
        <taxon>metagenomes</taxon>
        <taxon>ecological metagenomes</taxon>
    </lineage>
</organism>
<comment type="caution">
    <text evidence="2">The sequence shown here is derived from an EMBL/GenBank/DDBJ whole genome shotgun (WGS) entry which is preliminary data.</text>
</comment>
<feature type="coiled-coil region" evidence="1">
    <location>
        <begin position="7"/>
        <end position="65"/>
    </location>
</feature>
<sequence>MSRAKRLSTEMESVESAQMEVERLKDELELWLENMPENLQNSAKAEGLQEAIDQLEEICDHLQEAFDASGNVNFPGMF</sequence>
<proteinExistence type="predicted"/>
<dbReference type="EMBL" id="LAZR01000715">
    <property type="protein sequence ID" value="KKN59794.1"/>
    <property type="molecule type" value="Genomic_DNA"/>
</dbReference>
<reference evidence="2" key="1">
    <citation type="journal article" date="2015" name="Nature">
        <title>Complex archaea that bridge the gap between prokaryotes and eukaryotes.</title>
        <authorList>
            <person name="Spang A."/>
            <person name="Saw J.H."/>
            <person name="Jorgensen S.L."/>
            <person name="Zaremba-Niedzwiedzka K."/>
            <person name="Martijn J."/>
            <person name="Lind A.E."/>
            <person name="van Eijk R."/>
            <person name="Schleper C."/>
            <person name="Guy L."/>
            <person name="Ettema T.J."/>
        </authorList>
    </citation>
    <scope>NUCLEOTIDE SEQUENCE</scope>
</reference>